<evidence type="ECO:0000313" key="3">
    <source>
        <dbReference type="EMBL" id="EJU04983.1"/>
    </source>
</evidence>
<accession>M5GG72</accession>
<organism evidence="3 4">
    <name type="scientific">Dacryopinax primogenitus (strain DJM 731)</name>
    <name type="common">Brown rot fungus</name>
    <dbReference type="NCBI Taxonomy" id="1858805"/>
    <lineage>
        <taxon>Eukaryota</taxon>
        <taxon>Fungi</taxon>
        <taxon>Dikarya</taxon>
        <taxon>Basidiomycota</taxon>
        <taxon>Agaricomycotina</taxon>
        <taxon>Dacrymycetes</taxon>
        <taxon>Dacrymycetales</taxon>
        <taxon>Dacrymycetaceae</taxon>
        <taxon>Dacryopinax</taxon>
    </lineage>
</organism>
<evidence type="ECO:0000256" key="1">
    <source>
        <dbReference type="SAM" id="MobiDB-lite"/>
    </source>
</evidence>
<sequence>MNCVAGPSRAVARRQSSALRHYTSSAATQTAPKPNPGKYAAFLPADHPDAHDSNSTARRILAAATHGRSGTWGYRPAYDRGMQQQMTLEELARQGQSRPHPEQLEFEEAVPSGLEVNGDGSLDDDSLDAIPLGSILELRRGGCSYHGCLLGRAVVPMTGRPVMRTITPAGFLLSHNLHDVFFTVPEYFPKQLVLGCGADDSPKTRVQENSRLAIIRRLLELTKDVERQSNQIRSRANRLHELFRSKDPDGWSALSVVDAARFIDGTNPDRIPSTRTIFATHKYMFSNELQFQVDPLRHRVSQTYSVRPLNDVNAVRDVKNWALSNTEHIPRFIDKAHTIINASRALRRVFGPIEPISTPDLPKLNEDDQKIIRALQVYAERTRYLQQDPVDVLAQVIIGQIGLYGKLSTDARDIVSTFLQELGVITPWKDLTENRILVPRRTQQQQDAFEADGKRMLELHDTELKKRETGSKDEKRLSEVLTTTDFCPDDDCAHIRHDFGQLPVFVIDQVDAQELDDGLSVEVIPGSTDVWLHVHVADPTRLLHPDNVFSREARNRAETIYLVEQTIPMLPRSLAMAGMTLEPGNPLCTLTFSARVSEDGDMTDLRVQAGVIRNVVRITYNQVDALLGYTPKPKSEILKALSTAPVSATPDAPPADVSVDIIKLLYATTEKVKRRRLNRDFFARGDATLTATVYPSTLPTNVRVPDQPHLWHGFPKFDLNLEALSSMGPGQSLVQESMIAAGRIAGRWAYERGIPLIYRTAQSPIAPTAEAVAEALDLRDAHNIVASTELTRLGISNVGARNASEPGRHFPLGISHLEGGYARVTSPLRRYSDLVNHWMLKSALRVPNLTSLPFDRETVTVIAQEMNYRSRMLHKQEVANQLLWTMRALNQALVTDENPVAKEMLQGSVRGIVSNMVVSDGRHLVQSMEVYLPDLGLRGSMQSLSQDELKDVWPGAERQFRITEVRLSGTPFMGCEFVG</sequence>
<name>M5GG72_DACPD</name>
<feature type="compositionally biased region" description="Polar residues" evidence="1">
    <location>
        <begin position="14"/>
        <end position="32"/>
    </location>
</feature>
<dbReference type="OMA" id="LRRYMDM"/>
<proteinExistence type="predicted"/>
<protein>
    <submittedName>
        <fullName evidence="3">RNB-domain-containing protein</fullName>
    </submittedName>
</protein>
<dbReference type="EMBL" id="JH795857">
    <property type="protein sequence ID" value="EJU04983.1"/>
    <property type="molecule type" value="Genomic_DNA"/>
</dbReference>
<dbReference type="GeneID" id="63684852"/>
<dbReference type="InterPro" id="IPR050180">
    <property type="entry name" value="RNR_Ribonuclease"/>
</dbReference>
<dbReference type="AlphaFoldDB" id="M5GG72"/>
<evidence type="ECO:0000259" key="2">
    <source>
        <dbReference type="SMART" id="SM00955"/>
    </source>
</evidence>
<dbReference type="HOGENOM" id="CLU_002512_2_0_1"/>
<dbReference type="GO" id="GO:0003723">
    <property type="term" value="F:RNA binding"/>
    <property type="evidence" value="ECO:0007669"/>
    <property type="project" value="InterPro"/>
</dbReference>
<dbReference type="PANTHER" id="PTHR23355:SF65">
    <property type="entry name" value="EXORIBONUCLEASE CYT-4, PUTATIVE (AFU_ORTHOLOGUE AFUA_7G01550)-RELATED"/>
    <property type="match status" value="1"/>
</dbReference>
<dbReference type="GO" id="GO:0006402">
    <property type="term" value="P:mRNA catabolic process"/>
    <property type="evidence" value="ECO:0007669"/>
    <property type="project" value="TreeGrafter"/>
</dbReference>
<dbReference type="InterPro" id="IPR012340">
    <property type="entry name" value="NA-bd_OB-fold"/>
</dbReference>
<dbReference type="SMART" id="SM00955">
    <property type="entry name" value="RNB"/>
    <property type="match status" value="1"/>
</dbReference>
<reference evidence="3 4" key="1">
    <citation type="journal article" date="2012" name="Science">
        <title>The Paleozoic origin of enzymatic lignin decomposition reconstructed from 31 fungal genomes.</title>
        <authorList>
            <person name="Floudas D."/>
            <person name="Binder M."/>
            <person name="Riley R."/>
            <person name="Barry K."/>
            <person name="Blanchette R.A."/>
            <person name="Henrissat B."/>
            <person name="Martinez A.T."/>
            <person name="Otillar R."/>
            <person name="Spatafora J.W."/>
            <person name="Yadav J.S."/>
            <person name="Aerts A."/>
            <person name="Benoit I."/>
            <person name="Boyd A."/>
            <person name="Carlson A."/>
            <person name="Copeland A."/>
            <person name="Coutinho P.M."/>
            <person name="de Vries R.P."/>
            <person name="Ferreira P."/>
            <person name="Findley K."/>
            <person name="Foster B."/>
            <person name="Gaskell J."/>
            <person name="Glotzer D."/>
            <person name="Gorecki P."/>
            <person name="Heitman J."/>
            <person name="Hesse C."/>
            <person name="Hori C."/>
            <person name="Igarashi K."/>
            <person name="Jurgens J.A."/>
            <person name="Kallen N."/>
            <person name="Kersten P."/>
            <person name="Kohler A."/>
            <person name="Kuees U."/>
            <person name="Kumar T.K.A."/>
            <person name="Kuo A."/>
            <person name="LaButti K."/>
            <person name="Larrondo L.F."/>
            <person name="Lindquist E."/>
            <person name="Ling A."/>
            <person name="Lombard V."/>
            <person name="Lucas S."/>
            <person name="Lundell T."/>
            <person name="Martin R."/>
            <person name="McLaughlin D.J."/>
            <person name="Morgenstern I."/>
            <person name="Morin E."/>
            <person name="Murat C."/>
            <person name="Nagy L.G."/>
            <person name="Nolan M."/>
            <person name="Ohm R.A."/>
            <person name="Patyshakuliyeva A."/>
            <person name="Rokas A."/>
            <person name="Ruiz-Duenas F.J."/>
            <person name="Sabat G."/>
            <person name="Salamov A."/>
            <person name="Samejima M."/>
            <person name="Schmutz J."/>
            <person name="Slot J.C."/>
            <person name="St John F."/>
            <person name="Stenlid J."/>
            <person name="Sun H."/>
            <person name="Sun S."/>
            <person name="Syed K."/>
            <person name="Tsang A."/>
            <person name="Wiebenga A."/>
            <person name="Young D."/>
            <person name="Pisabarro A."/>
            <person name="Eastwood D.C."/>
            <person name="Martin F."/>
            <person name="Cullen D."/>
            <person name="Grigoriev I.V."/>
            <person name="Hibbett D.S."/>
        </authorList>
    </citation>
    <scope>NUCLEOTIDE SEQUENCE [LARGE SCALE GENOMIC DNA]</scope>
    <source>
        <strain evidence="3 4">DJM-731 SS1</strain>
    </source>
</reference>
<dbReference type="SUPFAM" id="SSF50249">
    <property type="entry name" value="Nucleic acid-binding proteins"/>
    <property type="match status" value="1"/>
</dbReference>
<dbReference type="InterPro" id="IPR001900">
    <property type="entry name" value="RNase_II/R"/>
</dbReference>
<dbReference type="GO" id="GO:0000175">
    <property type="term" value="F:3'-5'-RNA exonuclease activity"/>
    <property type="evidence" value="ECO:0007669"/>
    <property type="project" value="TreeGrafter"/>
</dbReference>
<dbReference type="OrthoDB" id="2285229at2759"/>
<dbReference type="Proteomes" id="UP000030653">
    <property type="component" value="Unassembled WGS sequence"/>
</dbReference>
<dbReference type="PANTHER" id="PTHR23355">
    <property type="entry name" value="RIBONUCLEASE"/>
    <property type="match status" value="1"/>
</dbReference>
<dbReference type="Pfam" id="PF00773">
    <property type="entry name" value="RNB"/>
    <property type="match status" value="1"/>
</dbReference>
<dbReference type="STRING" id="1858805.M5GG72"/>
<dbReference type="GO" id="GO:0000932">
    <property type="term" value="C:P-body"/>
    <property type="evidence" value="ECO:0007669"/>
    <property type="project" value="TreeGrafter"/>
</dbReference>
<feature type="domain" description="RNB" evidence="2">
    <location>
        <begin position="496"/>
        <end position="846"/>
    </location>
</feature>
<feature type="region of interest" description="Disordered" evidence="1">
    <location>
        <begin position="1"/>
        <end position="37"/>
    </location>
</feature>
<dbReference type="RefSeq" id="XP_040631877.1">
    <property type="nucleotide sequence ID" value="XM_040769790.1"/>
</dbReference>
<evidence type="ECO:0000313" key="4">
    <source>
        <dbReference type="Proteomes" id="UP000030653"/>
    </source>
</evidence>
<keyword evidence="4" id="KW-1185">Reference proteome</keyword>
<gene>
    <name evidence="3" type="ORF">DACRYDRAFT_114286</name>
</gene>